<comment type="similarity">
    <text evidence="2 8">Belongs to the class-D beta-lactamase family.</text>
</comment>
<evidence type="ECO:0000256" key="3">
    <source>
        <dbReference type="ARBA" id="ARBA00012865"/>
    </source>
</evidence>
<dbReference type="GO" id="GO:0071555">
    <property type="term" value="P:cell wall organization"/>
    <property type="evidence" value="ECO:0007669"/>
    <property type="project" value="TreeGrafter"/>
</dbReference>
<evidence type="ECO:0000256" key="8">
    <source>
        <dbReference type="RuleBase" id="RU361140"/>
    </source>
</evidence>
<sequence length="264" mass="30112">MTHVFDGFKLLGIAFCLFTAVVNAYAEDADLAKLFQERTVVGTIVISSFDGKTTYIHNDSRAEERFLPASTFKIPNTLIALEEGIIADEKEIIAWDGQDKGWNEWNKDQSLETAFPLSCVWFYQELAKRVGNERYIRHLQQIHYGNEQTGSDVTTFWLEGDLRISALEQIDFLKKVSAGELPYTPAHLAILKQLMIVEQTPEYIIRAKTGWATRVTPQIGWYVGYVEAKGTVWFFATNLEIAKKGDEKFRQDISMEALRMKGIL</sequence>
<dbReference type="GO" id="GO:0008658">
    <property type="term" value="F:penicillin binding"/>
    <property type="evidence" value="ECO:0007669"/>
    <property type="project" value="InterPro"/>
</dbReference>
<proteinExistence type="inferred from homology"/>
<protein>
    <recommendedName>
        <fullName evidence="3 8">Beta-lactamase</fullName>
        <ecNumber evidence="3 8">3.5.2.6</ecNumber>
    </recommendedName>
</protein>
<gene>
    <name evidence="11" type="ORF">U14_00201</name>
</gene>
<dbReference type="Pfam" id="PF00905">
    <property type="entry name" value="Transpeptidase"/>
    <property type="match status" value="1"/>
</dbReference>
<dbReference type="InterPro" id="IPR001460">
    <property type="entry name" value="PCN-bd_Tpept"/>
</dbReference>
<evidence type="ECO:0000313" key="12">
    <source>
        <dbReference type="Proteomes" id="UP000030700"/>
    </source>
</evidence>
<dbReference type="InterPro" id="IPR050515">
    <property type="entry name" value="Beta-lactam/transpept"/>
</dbReference>
<evidence type="ECO:0000256" key="2">
    <source>
        <dbReference type="ARBA" id="ARBA00007898"/>
    </source>
</evidence>
<evidence type="ECO:0000313" key="11">
    <source>
        <dbReference type="EMBL" id="GAK48984.1"/>
    </source>
</evidence>
<dbReference type="GO" id="GO:0046677">
    <property type="term" value="P:response to antibiotic"/>
    <property type="evidence" value="ECO:0007669"/>
    <property type="project" value="UniProtKB-UniRule"/>
</dbReference>
<dbReference type="GO" id="GO:0005886">
    <property type="term" value="C:plasma membrane"/>
    <property type="evidence" value="ECO:0007669"/>
    <property type="project" value="TreeGrafter"/>
</dbReference>
<name>A0A0S6VPF5_9BACT</name>
<dbReference type="EC" id="3.5.2.6" evidence="3 8"/>
<dbReference type="PANTHER" id="PTHR30627">
    <property type="entry name" value="PEPTIDOGLYCAN D,D-TRANSPEPTIDASE"/>
    <property type="match status" value="1"/>
</dbReference>
<keyword evidence="12" id="KW-1185">Reference proteome</keyword>
<dbReference type="Gene3D" id="3.40.710.10">
    <property type="entry name" value="DD-peptidase/beta-lactamase superfamily"/>
    <property type="match status" value="1"/>
</dbReference>
<dbReference type="InterPro" id="IPR002137">
    <property type="entry name" value="Beta-lactam_class-D_AS"/>
</dbReference>
<evidence type="ECO:0000256" key="5">
    <source>
        <dbReference type="ARBA" id="ARBA00022801"/>
    </source>
</evidence>
<dbReference type="STRING" id="1499966.U14_00201"/>
<dbReference type="PANTHER" id="PTHR30627:SF6">
    <property type="entry name" value="BETA-LACTAMASE YBXI-RELATED"/>
    <property type="match status" value="1"/>
</dbReference>
<feature type="chain" id="PRO_5006631381" description="Beta-lactamase" evidence="9">
    <location>
        <begin position="27"/>
        <end position="264"/>
    </location>
</feature>
<dbReference type="GO" id="GO:0008800">
    <property type="term" value="F:beta-lactamase activity"/>
    <property type="evidence" value="ECO:0007669"/>
    <property type="project" value="UniProtKB-UniRule"/>
</dbReference>
<evidence type="ECO:0000256" key="7">
    <source>
        <dbReference type="PIRSR" id="PIRSR602137-50"/>
    </source>
</evidence>
<dbReference type="EMBL" id="DF820455">
    <property type="protein sequence ID" value="GAK48984.1"/>
    <property type="molecule type" value="Genomic_DNA"/>
</dbReference>
<dbReference type="NCBIfam" id="NF012161">
    <property type="entry name" value="bla_class_D_main"/>
    <property type="match status" value="1"/>
</dbReference>
<dbReference type="Proteomes" id="UP000030700">
    <property type="component" value="Unassembled WGS sequence"/>
</dbReference>
<evidence type="ECO:0000259" key="10">
    <source>
        <dbReference type="Pfam" id="PF00905"/>
    </source>
</evidence>
<keyword evidence="4 9" id="KW-0732">Signal</keyword>
<feature type="domain" description="Penicillin-binding protein transpeptidase" evidence="10">
    <location>
        <begin position="60"/>
        <end position="253"/>
    </location>
</feature>
<dbReference type="GO" id="GO:0017001">
    <property type="term" value="P:antibiotic catabolic process"/>
    <property type="evidence" value="ECO:0007669"/>
    <property type="project" value="InterPro"/>
</dbReference>
<evidence type="ECO:0000256" key="1">
    <source>
        <dbReference type="ARBA" id="ARBA00001526"/>
    </source>
</evidence>
<dbReference type="HOGENOM" id="CLU_035412_3_2_0"/>
<comment type="catalytic activity">
    <reaction evidence="1 8">
        <text>a beta-lactam + H2O = a substituted beta-amino acid</text>
        <dbReference type="Rhea" id="RHEA:20401"/>
        <dbReference type="ChEBI" id="CHEBI:15377"/>
        <dbReference type="ChEBI" id="CHEBI:35627"/>
        <dbReference type="ChEBI" id="CHEBI:140347"/>
        <dbReference type="EC" id="3.5.2.6"/>
    </reaction>
</comment>
<evidence type="ECO:0000256" key="6">
    <source>
        <dbReference type="ARBA" id="ARBA00023251"/>
    </source>
</evidence>
<dbReference type="PROSITE" id="PS00337">
    <property type="entry name" value="BETA_LACTAMASE_D"/>
    <property type="match status" value="1"/>
</dbReference>
<feature type="signal peptide" evidence="9">
    <location>
        <begin position="1"/>
        <end position="26"/>
    </location>
</feature>
<dbReference type="SUPFAM" id="SSF56601">
    <property type="entry name" value="beta-lactamase/transpeptidase-like"/>
    <property type="match status" value="1"/>
</dbReference>
<dbReference type="InterPro" id="IPR012338">
    <property type="entry name" value="Beta-lactam/transpept-like"/>
</dbReference>
<accession>A0A0S6VPF5</accession>
<organism evidence="11">
    <name type="scientific">Candidatus Moduliflexus flocculans</name>
    <dbReference type="NCBI Taxonomy" id="1499966"/>
    <lineage>
        <taxon>Bacteria</taxon>
        <taxon>Candidatus Moduliflexota</taxon>
        <taxon>Candidatus Moduliflexia</taxon>
        <taxon>Candidatus Moduliflexales</taxon>
        <taxon>Candidatus Moduliflexaceae</taxon>
    </lineage>
</organism>
<keyword evidence="6 8" id="KW-0046">Antibiotic resistance</keyword>
<evidence type="ECO:0000256" key="9">
    <source>
        <dbReference type="SAM" id="SignalP"/>
    </source>
</evidence>
<feature type="active site" description="Acyl-ester intermediate" evidence="7">
    <location>
        <position position="70"/>
    </location>
</feature>
<keyword evidence="5 8" id="KW-0378">Hydrolase</keyword>
<evidence type="ECO:0000256" key="4">
    <source>
        <dbReference type="ARBA" id="ARBA00022729"/>
    </source>
</evidence>
<reference evidence="11" key="1">
    <citation type="journal article" date="2015" name="PeerJ">
        <title>First genomic representation of candidate bacterial phylum KSB3 points to enhanced environmental sensing as a trigger of wastewater bulking.</title>
        <authorList>
            <person name="Sekiguchi Y."/>
            <person name="Ohashi A."/>
            <person name="Parks D.H."/>
            <person name="Yamauchi T."/>
            <person name="Tyson G.W."/>
            <person name="Hugenholtz P."/>
        </authorList>
    </citation>
    <scope>NUCLEOTIDE SEQUENCE [LARGE SCALE GENOMIC DNA]</scope>
</reference>
<dbReference type="AlphaFoldDB" id="A0A0S6VPF5"/>
<feature type="modified residue" description="N6-carboxylysine" evidence="7">
    <location>
        <position position="73"/>
    </location>
</feature>